<organism evidence="3 4">
    <name type="scientific">Shewanella halifaxensis (strain HAW-EB4)</name>
    <dbReference type="NCBI Taxonomy" id="458817"/>
    <lineage>
        <taxon>Bacteria</taxon>
        <taxon>Pseudomonadati</taxon>
        <taxon>Pseudomonadota</taxon>
        <taxon>Gammaproteobacteria</taxon>
        <taxon>Alteromonadales</taxon>
        <taxon>Shewanellaceae</taxon>
        <taxon>Shewanella</taxon>
    </lineage>
</organism>
<dbReference type="HOGENOM" id="CLU_060950_0_0_6"/>
<dbReference type="InterPro" id="IPR054280">
    <property type="entry name" value="DUF7014"/>
</dbReference>
<dbReference type="STRING" id="458817.Shal_2179"/>
<dbReference type="RefSeq" id="WP_012277268.1">
    <property type="nucleotide sequence ID" value="NC_010334.1"/>
</dbReference>
<proteinExistence type="predicted"/>
<reference evidence="3" key="1">
    <citation type="submission" date="2008-01" db="EMBL/GenBank/DDBJ databases">
        <title>Complete sequence of Shewanella halifaxensis HAW-EB4.</title>
        <authorList>
            <consortium name="US DOE Joint Genome Institute"/>
            <person name="Copeland A."/>
            <person name="Lucas S."/>
            <person name="Lapidus A."/>
            <person name="Glavina del Rio T."/>
            <person name="Dalin E."/>
            <person name="Tice H."/>
            <person name="Bruce D."/>
            <person name="Goodwin L."/>
            <person name="Pitluck S."/>
            <person name="Sims D."/>
            <person name="Brettin T."/>
            <person name="Detter J.C."/>
            <person name="Han C."/>
            <person name="Kuske C.R."/>
            <person name="Schmutz J."/>
            <person name="Larimer F."/>
            <person name="Land M."/>
            <person name="Hauser L."/>
            <person name="Kyrpides N."/>
            <person name="Kim E."/>
            <person name="Zhao J.-S."/>
            <person name="Richardson P."/>
        </authorList>
    </citation>
    <scope>NUCLEOTIDE SEQUENCE [LARGE SCALE GENOMIC DNA]</scope>
    <source>
        <strain evidence="3">HAW-EB4</strain>
    </source>
</reference>
<dbReference type="NCBIfam" id="NF046078">
    <property type="entry name" value="STM4504_CBY0614"/>
    <property type="match status" value="1"/>
</dbReference>
<sequence length="322" mass="36989">MAIFDLFSSRQKKARGDVPDVYLYDSIPDKLRVQIVHIIKATIGTRVNNSHYGGETYSEVVYREIHEILCKEYGVFSLSQKHRISHFEAVYDYFLYSEDFEECLDIIELSFKFIEFHVKGKQYQFTHEEGTKQEANDAIDELNQRFKESGVGYEFLSGEIIRIDSQFIHSEVVKPTLSILQGENIFNGARDEFLSAHSHYRSQRYKEALVDCLKSFESTMKAICEKHGWQFGKNDTAKKLINVCLTNNLIPVYMQEQFSQFRALLESGVPTVRNKEGGHGQGSEIKNVSETMVSYTLHLTATNIVFLGECEKKVNKAKQADA</sequence>
<evidence type="ECO:0000259" key="1">
    <source>
        <dbReference type="Pfam" id="PF18863"/>
    </source>
</evidence>
<dbReference type="EMBL" id="CP000931">
    <property type="protein sequence ID" value="ABZ76738.1"/>
    <property type="molecule type" value="Genomic_DNA"/>
</dbReference>
<dbReference type="InterPro" id="IPR049503">
    <property type="entry name" value="AbiJ_NTD4"/>
</dbReference>
<dbReference type="Pfam" id="PF22809">
    <property type="entry name" value="DUF7014"/>
    <property type="match status" value="1"/>
</dbReference>
<keyword evidence="4" id="KW-1185">Reference proteome</keyword>
<dbReference type="Pfam" id="PF18863">
    <property type="entry name" value="AbiJ_NTD4"/>
    <property type="match status" value="1"/>
</dbReference>
<evidence type="ECO:0000313" key="3">
    <source>
        <dbReference type="EMBL" id="ABZ76738.1"/>
    </source>
</evidence>
<evidence type="ECO:0008006" key="5">
    <source>
        <dbReference type="Google" id="ProtNLM"/>
    </source>
</evidence>
<dbReference type="eggNOG" id="ENOG502Z7N9">
    <property type="taxonomic scope" value="Bacteria"/>
</dbReference>
<feature type="domain" description="HEPN AbiJ-N-terminal" evidence="1">
    <location>
        <begin position="5"/>
        <end position="176"/>
    </location>
</feature>
<dbReference type="KEGG" id="shl:Shal_2179"/>
<protein>
    <recommendedName>
        <fullName evidence="5">Cytoplasmic protein</fullName>
    </recommendedName>
</protein>
<dbReference type="OrthoDB" id="8113776at2"/>
<accession>B0TUL0</accession>
<name>B0TUL0_SHEHH</name>
<evidence type="ECO:0000259" key="2">
    <source>
        <dbReference type="Pfam" id="PF22809"/>
    </source>
</evidence>
<dbReference type="Proteomes" id="UP000001317">
    <property type="component" value="Chromosome"/>
</dbReference>
<gene>
    <name evidence="3" type="ordered locus">Shal_2179</name>
</gene>
<dbReference type="AlphaFoldDB" id="B0TUL0"/>
<evidence type="ECO:0000313" key="4">
    <source>
        <dbReference type="Proteomes" id="UP000001317"/>
    </source>
</evidence>
<feature type="domain" description="DUF7014" evidence="2">
    <location>
        <begin position="183"/>
        <end position="313"/>
    </location>
</feature>